<dbReference type="EMBL" id="JAUSYA010000001">
    <property type="protein sequence ID" value="MDQ0682935.1"/>
    <property type="molecule type" value="Genomic_DNA"/>
</dbReference>
<name>A0ABU0PZ56_STRAH</name>
<keyword evidence="5" id="KW-1185">Reference proteome</keyword>
<dbReference type="RefSeq" id="WP_307041613.1">
    <property type="nucleotide sequence ID" value="NZ_JAUSYA010000001.1"/>
</dbReference>
<feature type="region of interest" description="Disordered" evidence="1">
    <location>
        <begin position="1"/>
        <end position="38"/>
    </location>
</feature>
<reference evidence="4 5" key="1">
    <citation type="submission" date="2023-07" db="EMBL/GenBank/DDBJ databases">
        <title>Comparative genomics of wheat-associated soil bacteria to identify genetic determinants of phenazine resistance.</title>
        <authorList>
            <person name="Mouncey N."/>
        </authorList>
    </citation>
    <scope>NUCLEOTIDE SEQUENCE [LARGE SCALE GENOMIC DNA]</scope>
    <source>
        <strain evidence="4 5">W4I19-2</strain>
    </source>
</reference>
<dbReference type="InterPro" id="IPR046253">
    <property type="entry name" value="DUF6286"/>
</dbReference>
<feature type="transmembrane region" description="Helical" evidence="2">
    <location>
        <begin position="47"/>
        <end position="65"/>
    </location>
</feature>
<keyword evidence="2" id="KW-0812">Transmembrane</keyword>
<feature type="domain" description="DUF6286" evidence="3">
    <location>
        <begin position="106"/>
        <end position="210"/>
    </location>
</feature>
<dbReference type="Pfam" id="PF19803">
    <property type="entry name" value="DUF6286"/>
    <property type="match status" value="1"/>
</dbReference>
<evidence type="ECO:0000313" key="4">
    <source>
        <dbReference type="EMBL" id="MDQ0682935.1"/>
    </source>
</evidence>
<feature type="transmembrane region" description="Helical" evidence="2">
    <location>
        <begin position="97"/>
        <end position="120"/>
    </location>
</feature>
<sequence length="216" mass="22802">MSEPGGLQQGGAPVLERSTEDAASPGQGDGPGGRRPADHRFWSARRVPAGVVAVLLAAVAGVFLYDVVAVRAHRPAMAWRRGLAHQLAERPLDDPGVLVGAGGAAALGLWLVVLAVTPGVRQLLPMRRPRPDIRAGLHRDAAAMVLRDRATEVAGVRSARARAGRRKADVSVVSHFRDLDEVRADLDSVLTEAVHGLGLVRPLALSVHVRRAGKKG</sequence>
<comment type="caution">
    <text evidence="4">The sequence shown here is derived from an EMBL/GenBank/DDBJ whole genome shotgun (WGS) entry which is preliminary data.</text>
</comment>
<organism evidence="4 5">
    <name type="scientific">Streptomyces achromogenes</name>
    <dbReference type="NCBI Taxonomy" id="67255"/>
    <lineage>
        <taxon>Bacteria</taxon>
        <taxon>Bacillati</taxon>
        <taxon>Actinomycetota</taxon>
        <taxon>Actinomycetes</taxon>
        <taxon>Kitasatosporales</taxon>
        <taxon>Streptomycetaceae</taxon>
        <taxon>Streptomyces</taxon>
    </lineage>
</organism>
<protein>
    <recommendedName>
        <fullName evidence="3">DUF6286 domain-containing protein</fullName>
    </recommendedName>
</protein>
<dbReference type="Proteomes" id="UP001243364">
    <property type="component" value="Unassembled WGS sequence"/>
</dbReference>
<evidence type="ECO:0000256" key="1">
    <source>
        <dbReference type="SAM" id="MobiDB-lite"/>
    </source>
</evidence>
<accession>A0ABU0PZ56</accession>
<gene>
    <name evidence="4" type="ORF">QFZ56_001898</name>
</gene>
<evidence type="ECO:0000313" key="5">
    <source>
        <dbReference type="Proteomes" id="UP001243364"/>
    </source>
</evidence>
<keyword evidence="2" id="KW-1133">Transmembrane helix</keyword>
<keyword evidence="2" id="KW-0472">Membrane</keyword>
<evidence type="ECO:0000259" key="3">
    <source>
        <dbReference type="Pfam" id="PF19803"/>
    </source>
</evidence>
<evidence type="ECO:0000256" key="2">
    <source>
        <dbReference type="SAM" id="Phobius"/>
    </source>
</evidence>
<proteinExistence type="predicted"/>